<dbReference type="SUPFAM" id="SSF53474">
    <property type="entry name" value="alpha/beta-Hydrolases"/>
    <property type="match status" value="1"/>
</dbReference>
<dbReference type="PANTHER" id="PTHR48081:SF33">
    <property type="entry name" value="KYNURENINE FORMAMIDASE"/>
    <property type="match status" value="1"/>
</dbReference>
<evidence type="ECO:0000259" key="2">
    <source>
        <dbReference type="Pfam" id="PF20434"/>
    </source>
</evidence>
<evidence type="ECO:0000256" key="1">
    <source>
        <dbReference type="ARBA" id="ARBA00022801"/>
    </source>
</evidence>
<sequence>MERLAGLREAQPLARRVCQPDGLRDAEGDVREHHRLRHVPQLRRRKLGAGVEQRPGQPAQHGPAHAGIHALRAVRRHRQSLGAEPDAAGRRPLRLQPARRLRGLPRPPAVNTGLLWRLARARRGADGRRAWGDQGGDPLPQPGTDCQRDLAYGEHPRQRLDLYRPHGTSGGPLPLILYVHGGGWRRGDKALPRLLDHKPAHWSRRGWAFAAMNYRLWPEADVLAQCEDLAQAIAFLQRRAQPLALDPSRLMLVGHSAGAQLAALLVASPARVAAAGVVPWRGTVVVDTAALDMVEVMQRPHYRFYDPVFGPDPAYWAAVSATRVLDGPPATPVLLVHGAARDDARRAAQGFAERARACGGSAAVLPLPLGHGDLNDSLGMPGPCTQAIEAFAADPRGETLRGPGETAF</sequence>
<name>A0A437K268_9BURK</name>
<dbReference type="EMBL" id="SACT01000001">
    <property type="protein sequence ID" value="RVT54374.1"/>
    <property type="molecule type" value="Genomic_DNA"/>
</dbReference>
<dbReference type="PANTHER" id="PTHR48081">
    <property type="entry name" value="AB HYDROLASE SUPERFAMILY PROTEIN C4A8.06C"/>
    <property type="match status" value="1"/>
</dbReference>
<organism evidence="3 4">
    <name type="scientific">Rubrivivax albus</name>
    <dbReference type="NCBI Taxonomy" id="2499835"/>
    <lineage>
        <taxon>Bacteria</taxon>
        <taxon>Pseudomonadati</taxon>
        <taxon>Pseudomonadota</taxon>
        <taxon>Betaproteobacteria</taxon>
        <taxon>Burkholderiales</taxon>
        <taxon>Sphaerotilaceae</taxon>
        <taxon>Rubrivivax</taxon>
    </lineage>
</organism>
<reference evidence="3 4" key="1">
    <citation type="submission" date="2019-01" db="EMBL/GenBank/DDBJ databases">
        <authorList>
            <person name="Chen W.-M."/>
        </authorList>
    </citation>
    <scope>NUCLEOTIDE SEQUENCE [LARGE SCALE GENOMIC DNA]</scope>
    <source>
        <strain evidence="3 4">ICH-3</strain>
    </source>
</reference>
<dbReference type="InterPro" id="IPR029058">
    <property type="entry name" value="AB_hydrolase_fold"/>
</dbReference>
<keyword evidence="1 3" id="KW-0378">Hydrolase</keyword>
<evidence type="ECO:0000313" key="4">
    <source>
        <dbReference type="Proteomes" id="UP000288178"/>
    </source>
</evidence>
<dbReference type="InterPro" id="IPR050300">
    <property type="entry name" value="GDXG_lipolytic_enzyme"/>
</dbReference>
<dbReference type="Proteomes" id="UP000288178">
    <property type="component" value="Unassembled WGS sequence"/>
</dbReference>
<dbReference type="Pfam" id="PF20434">
    <property type="entry name" value="BD-FAE"/>
    <property type="match status" value="1"/>
</dbReference>
<dbReference type="AlphaFoldDB" id="A0A437K268"/>
<dbReference type="InterPro" id="IPR049492">
    <property type="entry name" value="BD-FAE-like_dom"/>
</dbReference>
<evidence type="ECO:0000313" key="3">
    <source>
        <dbReference type="EMBL" id="RVT54374.1"/>
    </source>
</evidence>
<comment type="caution">
    <text evidence="3">The sequence shown here is derived from an EMBL/GenBank/DDBJ whole genome shotgun (WGS) entry which is preliminary data.</text>
</comment>
<proteinExistence type="predicted"/>
<dbReference type="GO" id="GO:0016787">
    <property type="term" value="F:hydrolase activity"/>
    <property type="evidence" value="ECO:0007669"/>
    <property type="project" value="UniProtKB-KW"/>
</dbReference>
<gene>
    <name evidence="3" type="ORF">ENE75_05885</name>
</gene>
<protein>
    <submittedName>
        <fullName evidence="3">Alpha/beta hydrolase</fullName>
    </submittedName>
</protein>
<dbReference type="Gene3D" id="3.40.50.1820">
    <property type="entry name" value="alpha/beta hydrolase"/>
    <property type="match status" value="1"/>
</dbReference>
<feature type="domain" description="BD-FAE-like" evidence="2">
    <location>
        <begin position="160"/>
        <end position="266"/>
    </location>
</feature>
<keyword evidence="4" id="KW-1185">Reference proteome</keyword>
<accession>A0A437K268</accession>